<name>A0A644ZHP9_9ZZZZ</name>
<reference evidence="2" key="1">
    <citation type="submission" date="2019-08" db="EMBL/GenBank/DDBJ databases">
        <authorList>
            <person name="Kucharzyk K."/>
            <person name="Murdoch R.W."/>
            <person name="Higgins S."/>
            <person name="Loffler F."/>
        </authorList>
    </citation>
    <scope>NUCLEOTIDE SEQUENCE</scope>
</reference>
<dbReference type="AlphaFoldDB" id="A0A644ZHP9"/>
<dbReference type="EMBL" id="VSSQ01008966">
    <property type="protein sequence ID" value="MPM40349.1"/>
    <property type="molecule type" value="Genomic_DNA"/>
</dbReference>
<dbReference type="Pfam" id="PF09369">
    <property type="entry name" value="MZB"/>
    <property type="match status" value="1"/>
</dbReference>
<gene>
    <name evidence="2" type="ORF">SDC9_86989</name>
</gene>
<accession>A0A644ZHP9</accession>
<evidence type="ECO:0000313" key="2">
    <source>
        <dbReference type="EMBL" id="MPM40349.1"/>
    </source>
</evidence>
<organism evidence="2">
    <name type="scientific">bioreactor metagenome</name>
    <dbReference type="NCBI Taxonomy" id="1076179"/>
    <lineage>
        <taxon>unclassified sequences</taxon>
        <taxon>metagenomes</taxon>
        <taxon>ecological metagenomes</taxon>
    </lineage>
</organism>
<sequence>MAVCSECGYVEDMALTGHQQDPQACPRCGSTSTRDTGNHLPIVELTRVTAAVRRDEALISDRSDERRQVWFGIVPAVDVDPAEVAEQWYVKGYDFGVKYLRRMTLRWLNLGEQSAFGQKRRIAGTDTVAPLFRVCTGCGCRDQAARSNSRSEHRPWCPYRSSSDEHVEEIALSRTLRTQGAVIPLPVSVTTGDPFAIPSLSAALKLGLREQFGGAPDHIGVAEVPDPLGPDDGTRDALLLYDTVPGGTGYLAELTDPARVHDLIYRAWRKVAECPCRDEERLACHRCLLPLASGREIDRVSRQAAERHLRAILTAGRLDEPSAEGRWDVTVERPTINRSLSPLELRFAELYRSLLEELNGTVQLVPGTWGNTIRANVGPRRWTLEPQVNVLGSKPDFVLRSDDTNVPPVAVFTDGLAFHASVDINRLADDAGKRSALVEAGYLVLSVTAADVSTEEERREQGRETVTPPAWFNEQLAGAISNEGGFQTGDFAMVAGGPFDFLRRWIRAPYPGAQRKMADHLPMMLALSGAATQGQVPAGQDPVEQARRIVQGGAPGLGVGETVPAWWWHTGPLVVLSRVIGDEMVEVVSMVDDRPTSVGVAGFPDAWRDWLTIANGLQGRGWPTTITTLERVRSSAHVADAPSAPRPTIRVEVFTSDWQTVLDDALDDERSLAAELAHAGLRAPDATGDEVGDTGIPAMFVWAAEHVAVLSDLVAEDVDDLRTQGWTVVGPEAAGITAALGGSAADRTDNEGEETH</sequence>
<comment type="caution">
    <text evidence="2">The sequence shown here is derived from an EMBL/GenBank/DDBJ whole genome shotgun (WGS) entry which is preliminary data.</text>
</comment>
<protein>
    <recommendedName>
        <fullName evidence="1">MrfA-like Zn-binding domain-containing protein</fullName>
    </recommendedName>
</protein>
<evidence type="ECO:0000259" key="1">
    <source>
        <dbReference type="Pfam" id="PF09369"/>
    </source>
</evidence>
<dbReference type="InterPro" id="IPR018973">
    <property type="entry name" value="MZB"/>
</dbReference>
<proteinExistence type="predicted"/>
<feature type="domain" description="MrfA-like Zn-binding" evidence="1">
    <location>
        <begin position="200"/>
        <end position="288"/>
    </location>
</feature>